<evidence type="ECO:0000256" key="2">
    <source>
        <dbReference type="ARBA" id="ARBA00022448"/>
    </source>
</evidence>
<dbReference type="Pfam" id="PF00593">
    <property type="entry name" value="TonB_dep_Rec_b-barrel"/>
    <property type="match status" value="1"/>
</dbReference>
<dbReference type="EMBL" id="LLXX01000039">
    <property type="protein sequence ID" value="KRR11437.1"/>
    <property type="molecule type" value="Genomic_DNA"/>
</dbReference>
<evidence type="ECO:0000259" key="12">
    <source>
        <dbReference type="Pfam" id="PF00593"/>
    </source>
</evidence>
<dbReference type="SUPFAM" id="SSF56935">
    <property type="entry name" value="Porins"/>
    <property type="match status" value="1"/>
</dbReference>
<dbReference type="STRING" id="1518501.CQ10_22225"/>
<dbReference type="Gene3D" id="2.40.170.20">
    <property type="entry name" value="TonB-dependent receptor, beta-barrel domain"/>
    <property type="match status" value="1"/>
</dbReference>
<proteinExistence type="inferred from homology"/>
<dbReference type="Gene3D" id="2.170.130.10">
    <property type="entry name" value="TonB-dependent receptor, plug domain"/>
    <property type="match status" value="1"/>
</dbReference>
<dbReference type="PROSITE" id="PS52016">
    <property type="entry name" value="TONB_DEPENDENT_REC_3"/>
    <property type="match status" value="1"/>
</dbReference>
<dbReference type="GO" id="GO:0015344">
    <property type="term" value="F:siderophore uptake transmembrane transporter activity"/>
    <property type="evidence" value="ECO:0007669"/>
    <property type="project" value="TreeGrafter"/>
</dbReference>
<feature type="domain" description="TonB-dependent receptor-like beta-barrel" evidence="12">
    <location>
        <begin position="235"/>
        <end position="699"/>
    </location>
</feature>
<evidence type="ECO:0000256" key="4">
    <source>
        <dbReference type="ARBA" id="ARBA00022692"/>
    </source>
</evidence>
<evidence type="ECO:0000256" key="3">
    <source>
        <dbReference type="ARBA" id="ARBA00022452"/>
    </source>
</evidence>
<dbReference type="OrthoDB" id="9760620at2"/>
<dbReference type="Proteomes" id="UP000051913">
    <property type="component" value="Unassembled WGS sequence"/>
</dbReference>
<name>A0A0R3KYF1_9BRAD</name>
<evidence type="ECO:0000313" key="15">
    <source>
        <dbReference type="Proteomes" id="UP000051913"/>
    </source>
</evidence>
<protein>
    <submittedName>
        <fullName evidence="14">Ligand-gated channel protein</fullName>
    </submittedName>
</protein>
<evidence type="ECO:0000256" key="7">
    <source>
        <dbReference type="ARBA" id="ARBA00023237"/>
    </source>
</evidence>
<keyword evidence="7 8" id="KW-0998">Cell outer membrane</keyword>
<dbReference type="GO" id="GO:0009279">
    <property type="term" value="C:cell outer membrane"/>
    <property type="evidence" value="ECO:0007669"/>
    <property type="project" value="UniProtKB-SubCell"/>
</dbReference>
<evidence type="ECO:0000256" key="9">
    <source>
        <dbReference type="RuleBase" id="RU003357"/>
    </source>
</evidence>
<sequence>MFRLASPVGLVRSTLLASAVMFVSPFGAEAQTRPSSLPPVTVTAPEQQRATSARPPRNAARSARTVRQARAPAPQTASDQGQGGRGALAVLSAQQALTEINNTPGGVAIVPAEAYKNSTVANTIKDILDYVPGVFAQPKWGDDTRLSIRGSGLSRNFHLRGVQLYMDGIPINTADGYGDFQEIDPTAYKYVEVYKGANALQFGANSLGGAINFVTATGRDPFPNGVSADMGAFGFKRLQANASGGNGPWDGFVTAATQASDGFRDHSFGSSTRVSGNVGYQFSPDAETRFYFNANEVRQRIPGTVTKQSALTNPEAAAPNNVTMDQQRNIDTVRIANKTTIRLDDTKIEFGAFGVDRHLMHPIFQWLDYRYKDYGAFAKVTDDRFIGGFRNRLVAGVNILNGNIDNQQFANISGQKGALLSSSIDRSKNTSFYVEDSFYFLPNVAAIAGTQFLYATRDRQDRFLSNGDQSGSTEFNLWSPKAGLLWNIDPTWQAFANISRSAEVPSFGESSNGAGGTPVIPFTSIRPQIATTYEIGTRMKRPDYAWEITAYRANIRDELQCLFGNLTGTCNVANADRTIHQGIEAGAGAAIFRGIFNNGPAPDKLWLNMAYTFNDFRFDNDPNFRNNLLPGAPRHYLRAELLYKNPTGFYFGPNVEWVPQAYFVDNANTVKTEAYALLGLKMGFDNGGPVSAYIEGRNLTNKAYIASTSIINQATATSPLFEPGNGRAVFAGMKYRW</sequence>
<organism evidence="14 15">
    <name type="scientific">Bradyrhizobium valentinum</name>
    <dbReference type="NCBI Taxonomy" id="1518501"/>
    <lineage>
        <taxon>Bacteria</taxon>
        <taxon>Pseudomonadati</taxon>
        <taxon>Pseudomonadota</taxon>
        <taxon>Alphaproteobacteria</taxon>
        <taxon>Hyphomicrobiales</taxon>
        <taxon>Nitrobacteraceae</taxon>
        <taxon>Bradyrhizobium</taxon>
    </lineage>
</organism>
<evidence type="ECO:0000256" key="8">
    <source>
        <dbReference type="PROSITE-ProRule" id="PRU01360"/>
    </source>
</evidence>
<feature type="signal peptide" evidence="11">
    <location>
        <begin position="1"/>
        <end position="30"/>
    </location>
</feature>
<feature type="chain" id="PRO_5009796877" evidence="11">
    <location>
        <begin position="31"/>
        <end position="737"/>
    </location>
</feature>
<dbReference type="GO" id="GO:0044718">
    <property type="term" value="P:siderophore transmembrane transport"/>
    <property type="evidence" value="ECO:0007669"/>
    <property type="project" value="TreeGrafter"/>
</dbReference>
<evidence type="ECO:0000256" key="5">
    <source>
        <dbReference type="ARBA" id="ARBA00023077"/>
    </source>
</evidence>
<dbReference type="Pfam" id="PF07715">
    <property type="entry name" value="Plug"/>
    <property type="match status" value="1"/>
</dbReference>
<feature type="region of interest" description="Disordered" evidence="10">
    <location>
        <begin position="30"/>
        <end position="85"/>
    </location>
</feature>
<evidence type="ECO:0000256" key="1">
    <source>
        <dbReference type="ARBA" id="ARBA00004571"/>
    </source>
</evidence>
<comment type="caution">
    <text evidence="14">The sequence shown here is derived from an EMBL/GenBank/DDBJ whole genome shotgun (WGS) entry which is preliminary data.</text>
</comment>
<keyword evidence="2 8" id="KW-0813">Transport</keyword>
<keyword evidence="3 8" id="KW-1134">Transmembrane beta strand</keyword>
<evidence type="ECO:0000256" key="6">
    <source>
        <dbReference type="ARBA" id="ARBA00023136"/>
    </source>
</evidence>
<keyword evidence="4 8" id="KW-0812">Transmembrane</keyword>
<evidence type="ECO:0000259" key="13">
    <source>
        <dbReference type="Pfam" id="PF07715"/>
    </source>
</evidence>
<feature type="compositionally biased region" description="Low complexity" evidence="10">
    <location>
        <begin position="49"/>
        <end position="65"/>
    </location>
</feature>
<reference evidence="14 15" key="1">
    <citation type="submission" date="2014-03" db="EMBL/GenBank/DDBJ databases">
        <title>Bradyrhizobium valentinum sp. nov., isolated from effective nodules of Lupinus mariae-josephae, a lupine endemic of basic-lime soils in Eastern Spain.</title>
        <authorList>
            <person name="Duran D."/>
            <person name="Rey L."/>
            <person name="Navarro A."/>
            <person name="Busquets A."/>
            <person name="Imperial J."/>
            <person name="Ruiz-Argueso T."/>
        </authorList>
    </citation>
    <scope>NUCLEOTIDE SEQUENCE [LARGE SCALE GENOMIC DNA]</scope>
    <source>
        <strain evidence="14 15">LmjM3</strain>
    </source>
</reference>
<dbReference type="InterPro" id="IPR039426">
    <property type="entry name" value="TonB-dep_rcpt-like"/>
</dbReference>
<dbReference type="InterPro" id="IPR000531">
    <property type="entry name" value="Beta-barrel_TonB"/>
</dbReference>
<keyword evidence="5 9" id="KW-0798">TonB box</keyword>
<evidence type="ECO:0000256" key="10">
    <source>
        <dbReference type="SAM" id="MobiDB-lite"/>
    </source>
</evidence>
<dbReference type="AlphaFoldDB" id="A0A0R3KYF1"/>
<dbReference type="InterPro" id="IPR036942">
    <property type="entry name" value="Beta-barrel_TonB_sf"/>
</dbReference>
<dbReference type="PANTHER" id="PTHR30069:SF28">
    <property type="entry name" value="TONB-DEPENDENT RECEPTOR YNCD-RELATED"/>
    <property type="match status" value="1"/>
</dbReference>
<keyword evidence="11" id="KW-0732">Signal</keyword>
<dbReference type="InterPro" id="IPR037066">
    <property type="entry name" value="Plug_dom_sf"/>
</dbReference>
<gene>
    <name evidence="14" type="ORF">CP49_35335</name>
</gene>
<keyword evidence="6 8" id="KW-0472">Membrane</keyword>
<dbReference type="InterPro" id="IPR012910">
    <property type="entry name" value="Plug_dom"/>
</dbReference>
<feature type="domain" description="TonB-dependent receptor plug" evidence="13">
    <location>
        <begin position="101"/>
        <end position="210"/>
    </location>
</feature>
<accession>A0A0R3KYF1</accession>
<comment type="similarity">
    <text evidence="8 9">Belongs to the TonB-dependent receptor family.</text>
</comment>
<comment type="subcellular location">
    <subcellularLocation>
        <location evidence="1 8">Cell outer membrane</location>
        <topology evidence="1 8">Multi-pass membrane protein</topology>
    </subcellularLocation>
</comment>
<keyword evidence="15" id="KW-1185">Reference proteome</keyword>
<evidence type="ECO:0000313" key="14">
    <source>
        <dbReference type="EMBL" id="KRR11437.1"/>
    </source>
</evidence>
<dbReference type="PANTHER" id="PTHR30069">
    <property type="entry name" value="TONB-DEPENDENT OUTER MEMBRANE RECEPTOR"/>
    <property type="match status" value="1"/>
</dbReference>
<evidence type="ECO:0000256" key="11">
    <source>
        <dbReference type="SAM" id="SignalP"/>
    </source>
</evidence>